<dbReference type="Proteomes" id="UP000298210">
    <property type="component" value="Unassembled WGS sequence"/>
</dbReference>
<comment type="caution">
    <text evidence="1">The sequence shown here is derived from an EMBL/GenBank/DDBJ whole genome shotgun (WGS) entry which is preliminary data.</text>
</comment>
<organism evidence="1 2">
    <name type="scientific">Shouchella lehensis</name>
    <dbReference type="NCBI Taxonomy" id="300825"/>
    <lineage>
        <taxon>Bacteria</taxon>
        <taxon>Bacillati</taxon>
        <taxon>Bacillota</taxon>
        <taxon>Bacilli</taxon>
        <taxon>Bacillales</taxon>
        <taxon>Bacillaceae</taxon>
        <taxon>Shouchella</taxon>
    </lineage>
</organism>
<dbReference type="AlphaFoldDB" id="A0A4Y7WKC8"/>
<dbReference type="EMBL" id="SNUX01000003">
    <property type="protein sequence ID" value="TES48498.1"/>
    <property type="molecule type" value="Genomic_DNA"/>
</dbReference>
<evidence type="ECO:0000313" key="1">
    <source>
        <dbReference type="EMBL" id="TES48498.1"/>
    </source>
</evidence>
<proteinExistence type="predicted"/>
<reference evidence="1 2" key="1">
    <citation type="submission" date="2019-03" db="EMBL/GenBank/DDBJ databases">
        <authorList>
            <person name="Liu G."/>
        </authorList>
    </citation>
    <scope>NUCLEOTIDE SEQUENCE [LARGE SCALE GENOMIC DNA]</scope>
    <source>
        <strain evidence="1 2">DSM 19099</strain>
    </source>
</reference>
<accession>A0A4Y7WKC8</accession>
<evidence type="ECO:0000313" key="2">
    <source>
        <dbReference type="Proteomes" id="UP000298210"/>
    </source>
</evidence>
<sequence>MRVKLTFDNGTNEMVTPKGSRADVIAFLYTMVAKIEDNARIEVIDSEDTFLETTWQNVKSIEIEIDENDKNDFFLK</sequence>
<dbReference type="RefSeq" id="WP_134259576.1">
    <property type="nucleotide sequence ID" value="NZ_LDIM01000014.1"/>
</dbReference>
<gene>
    <name evidence="1" type="ORF">E2L03_15440</name>
</gene>
<name>A0A4Y7WKC8_9BACI</name>
<protein>
    <submittedName>
        <fullName evidence="1">Uncharacterized protein</fullName>
    </submittedName>
</protein>